<dbReference type="AlphaFoldDB" id="A0A0P0VR68"/>
<evidence type="ECO:0000313" key="2">
    <source>
        <dbReference type="Proteomes" id="UP000059680"/>
    </source>
</evidence>
<name>A0A0P0VR68_ORYSJ</name>
<protein>
    <submittedName>
        <fullName evidence="1">Os02g0817300 protein</fullName>
    </submittedName>
</protein>
<dbReference type="InParanoid" id="A0A0P0VR68"/>
<sequence>MHKNSKVHLVSTPLMKVDNTLHLPSVDVVARNAYIVWMPCNTSDRRFMLLPNNLANPPIVVVLFIVANAHRLSTTSYGKLRTFWAPLDT</sequence>
<dbReference type="Proteomes" id="UP000059680">
    <property type="component" value="Chromosome 2"/>
</dbReference>
<organism evidence="1 2">
    <name type="scientific">Oryza sativa subsp. japonica</name>
    <name type="common">Rice</name>
    <dbReference type="NCBI Taxonomy" id="39947"/>
    <lineage>
        <taxon>Eukaryota</taxon>
        <taxon>Viridiplantae</taxon>
        <taxon>Streptophyta</taxon>
        <taxon>Embryophyta</taxon>
        <taxon>Tracheophyta</taxon>
        <taxon>Spermatophyta</taxon>
        <taxon>Magnoliopsida</taxon>
        <taxon>Liliopsida</taxon>
        <taxon>Poales</taxon>
        <taxon>Poaceae</taxon>
        <taxon>BOP clade</taxon>
        <taxon>Oryzoideae</taxon>
        <taxon>Oryzeae</taxon>
        <taxon>Oryzinae</taxon>
        <taxon>Oryza</taxon>
        <taxon>Oryza sativa</taxon>
    </lineage>
</organism>
<dbReference type="Gramene" id="Os02t0817300-00">
    <property type="protein sequence ID" value="Os02t0817300-00"/>
    <property type="gene ID" value="Os02g0817300"/>
</dbReference>
<gene>
    <name evidence="1" type="ordered locus">Os02g0817300</name>
    <name evidence="1" type="ORF">OSNPB_020817300</name>
</gene>
<reference evidence="1 2" key="3">
    <citation type="journal article" date="2013" name="Rice">
        <title>Improvement of the Oryza sativa Nipponbare reference genome using next generation sequence and optical map data.</title>
        <authorList>
            <person name="Kawahara Y."/>
            <person name="de la Bastide M."/>
            <person name="Hamilton J.P."/>
            <person name="Kanamori H."/>
            <person name="McCombie W.R."/>
            <person name="Ouyang S."/>
            <person name="Schwartz D.C."/>
            <person name="Tanaka T."/>
            <person name="Wu J."/>
            <person name="Zhou S."/>
            <person name="Childs K.L."/>
            <person name="Davidson R.M."/>
            <person name="Lin H."/>
            <person name="Quesada-Ocampo L."/>
            <person name="Vaillancourt B."/>
            <person name="Sakai H."/>
            <person name="Lee S.S."/>
            <person name="Kim J."/>
            <person name="Numa H."/>
            <person name="Itoh T."/>
            <person name="Buell C.R."/>
            <person name="Matsumoto T."/>
        </authorList>
    </citation>
    <scope>NUCLEOTIDE SEQUENCE [LARGE SCALE GENOMIC DNA]</scope>
    <source>
        <strain evidence="2">cv. Nipponbare</strain>
    </source>
</reference>
<reference evidence="1 2" key="2">
    <citation type="journal article" date="2013" name="Plant Cell Physiol.">
        <title>Rice Annotation Project Database (RAP-DB): an integrative and interactive database for rice genomics.</title>
        <authorList>
            <person name="Sakai H."/>
            <person name="Lee S.S."/>
            <person name="Tanaka T."/>
            <person name="Numa H."/>
            <person name="Kim J."/>
            <person name="Kawahara Y."/>
            <person name="Wakimoto H."/>
            <person name="Yang C.C."/>
            <person name="Iwamoto M."/>
            <person name="Abe T."/>
            <person name="Yamada Y."/>
            <person name="Muto A."/>
            <person name="Inokuchi H."/>
            <person name="Ikemura T."/>
            <person name="Matsumoto T."/>
            <person name="Sasaki T."/>
            <person name="Itoh T."/>
        </authorList>
    </citation>
    <scope>NUCLEOTIDE SEQUENCE [LARGE SCALE GENOMIC DNA]</scope>
    <source>
        <strain evidence="2">cv. Nipponbare</strain>
    </source>
</reference>
<reference evidence="2" key="1">
    <citation type="journal article" date="2005" name="Nature">
        <title>The map-based sequence of the rice genome.</title>
        <authorList>
            <consortium name="International rice genome sequencing project (IRGSP)"/>
            <person name="Matsumoto T."/>
            <person name="Wu J."/>
            <person name="Kanamori H."/>
            <person name="Katayose Y."/>
            <person name="Fujisawa M."/>
            <person name="Namiki N."/>
            <person name="Mizuno H."/>
            <person name="Yamamoto K."/>
            <person name="Antonio B.A."/>
            <person name="Baba T."/>
            <person name="Sakata K."/>
            <person name="Nagamura Y."/>
            <person name="Aoki H."/>
            <person name="Arikawa K."/>
            <person name="Arita K."/>
            <person name="Bito T."/>
            <person name="Chiden Y."/>
            <person name="Fujitsuka N."/>
            <person name="Fukunaka R."/>
            <person name="Hamada M."/>
            <person name="Harada C."/>
            <person name="Hayashi A."/>
            <person name="Hijishita S."/>
            <person name="Honda M."/>
            <person name="Hosokawa S."/>
            <person name="Ichikawa Y."/>
            <person name="Idonuma A."/>
            <person name="Iijima M."/>
            <person name="Ikeda M."/>
            <person name="Ikeno M."/>
            <person name="Ito K."/>
            <person name="Ito S."/>
            <person name="Ito T."/>
            <person name="Ito Y."/>
            <person name="Ito Y."/>
            <person name="Iwabuchi A."/>
            <person name="Kamiya K."/>
            <person name="Karasawa W."/>
            <person name="Kurita K."/>
            <person name="Katagiri S."/>
            <person name="Kikuta A."/>
            <person name="Kobayashi H."/>
            <person name="Kobayashi N."/>
            <person name="Machita K."/>
            <person name="Maehara T."/>
            <person name="Masukawa M."/>
            <person name="Mizubayashi T."/>
            <person name="Mukai Y."/>
            <person name="Nagasaki H."/>
            <person name="Nagata Y."/>
            <person name="Naito S."/>
            <person name="Nakashima M."/>
            <person name="Nakama Y."/>
            <person name="Nakamichi Y."/>
            <person name="Nakamura M."/>
            <person name="Meguro A."/>
            <person name="Negishi M."/>
            <person name="Ohta I."/>
            <person name="Ohta T."/>
            <person name="Okamoto M."/>
            <person name="Ono N."/>
            <person name="Saji S."/>
            <person name="Sakaguchi M."/>
            <person name="Sakai K."/>
            <person name="Shibata M."/>
            <person name="Shimokawa T."/>
            <person name="Song J."/>
            <person name="Takazaki Y."/>
            <person name="Terasawa K."/>
            <person name="Tsugane M."/>
            <person name="Tsuji K."/>
            <person name="Ueda S."/>
            <person name="Waki K."/>
            <person name="Yamagata H."/>
            <person name="Yamamoto M."/>
            <person name="Yamamoto S."/>
            <person name="Yamane H."/>
            <person name="Yoshiki S."/>
            <person name="Yoshihara R."/>
            <person name="Yukawa K."/>
            <person name="Zhong H."/>
            <person name="Yano M."/>
            <person name="Yuan Q."/>
            <person name="Ouyang S."/>
            <person name="Liu J."/>
            <person name="Jones K.M."/>
            <person name="Gansberger K."/>
            <person name="Moffat K."/>
            <person name="Hill J."/>
            <person name="Bera J."/>
            <person name="Fadrosh D."/>
            <person name="Jin S."/>
            <person name="Johri S."/>
            <person name="Kim M."/>
            <person name="Overton L."/>
            <person name="Reardon M."/>
            <person name="Tsitrin T."/>
            <person name="Vuong H."/>
            <person name="Weaver B."/>
            <person name="Ciecko A."/>
            <person name="Tallon L."/>
            <person name="Jackson J."/>
            <person name="Pai G."/>
            <person name="Aken S.V."/>
            <person name="Utterback T."/>
            <person name="Reidmuller S."/>
            <person name="Feldblyum T."/>
            <person name="Hsiao J."/>
            <person name="Zismann V."/>
            <person name="Iobst S."/>
            <person name="de Vazeille A.R."/>
            <person name="Buell C.R."/>
            <person name="Ying K."/>
            <person name="Li Y."/>
            <person name="Lu T."/>
            <person name="Huang Y."/>
            <person name="Zhao Q."/>
            <person name="Feng Q."/>
            <person name="Zhang L."/>
            <person name="Zhu J."/>
            <person name="Weng Q."/>
            <person name="Mu J."/>
            <person name="Lu Y."/>
            <person name="Fan D."/>
            <person name="Liu Y."/>
            <person name="Guan J."/>
            <person name="Zhang Y."/>
            <person name="Yu S."/>
            <person name="Liu X."/>
            <person name="Zhang Y."/>
            <person name="Hong G."/>
            <person name="Han B."/>
            <person name="Choisne N."/>
            <person name="Demange N."/>
            <person name="Orjeda G."/>
            <person name="Samain S."/>
            <person name="Cattolico L."/>
            <person name="Pelletier E."/>
            <person name="Couloux A."/>
            <person name="Segurens B."/>
            <person name="Wincker P."/>
            <person name="D'Hont A."/>
            <person name="Scarpelli C."/>
            <person name="Weissenbach J."/>
            <person name="Salanoubat M."/>
            <person name="Quetier F."/>
            <person name="Yu Y."/>
            <person name="Kim H.R."/>
            <person name="Rambo T."/>
            <person name="Currie J."/>
            <person name="Collura K."/>
            <person name="Luo M."/>
            <person name="Yang T."/>
            <person name="Ammiraju J.S.S."/>
            <person name="Engler F."/>
            <person name="Soderlund C."/>
            <person name="Wing R.A."/>
            <person name="Palmer L.E."/>
            <person name="de la Bastide M."/>
            <person name="Spiegel L."/>
            <person name="Nascimento L."/>
            <person name="Zutavern T."/>
            <person name="O'Shaughnessy A."/>
            <person name="Dike S."/>
            <person name="Dedhia N."/>
            <person name="Preston R."/>
            <person name="Balija V."/>
            <person name="McCombie W.R."/>
            <person name="Chow T."/>
            <person name="Chen H."/>
            <person name="Chung M."/>
            <person name="Chen C."/>
            <person name="Shaw J."/>
            <person name="Wu H."/>
            <person name="Hsiao K."/>
            <person name="Chao Y."/>
            <person name="Chu M."/>
            <person name="Cheng C."/>
            <person name="Hour A."/>
            <person name="Lee P."/>
            <person name="Lin S."/>
            <person name="Lin Y."/>
            <person name="Liou J."/>
            <person name="Liu S."/>
            <person name="Hsing Y."/>
            <person name="Raghuvanshi S."/>
            <person name="Mohanty A."/>
            <person name="Bharti A.K."/>
            <person name="Gaur A."/>
            <person name="Gupta V."/>
            <person name="Kumar D."/>
            <person name="Ravi V."/>
            <person name="Vij S."/>
            <person name="Kapur A."/>
            <person name="Khurana P."/>
            <person name="Khurana P."/>
            <person name="Khurana J.P."/>
            <person name="Tyagi A.K."/>
            <person name="Gaikwad K."/>
            <person name="Singh A."/>
            <person name="Dalal V."/>
            <person name="Srivastava S."/>
            <person name="Dixit A."/>
            <person name="Pal A.K."/>
            <person name="Ghazi I.A."/>
            <person name="Yadav M."/>
            <person name="Pandit A."/>
            <person name="Bhargava A."/>
            <person name="Sureshbabu K."/>
            <person name="Batra K."/>
            <person name="Sharma T.R."/>
            <person name="Mohapatra T."/>
            <person name="Singh N.K."/>
            <person name="Messing J."/>
            <person name="Nelson A.B."/>
            <person name="Fuks G."/>
            <person name="Kavchok S."/>
            <person name="Keizer G."/>
            <person name="Linton E."/>
            <person name="Llaca V."/>
            <person name="Song R."/>
            <person name="Tanyolac B."/>
            <person name="Young S."/>
            <person name="Ho-Il K."/>
            <person name="Hahn J.H."/>
            <person name="Sangsakoo G."/>
            <person name="Vanavichit A."/>
            <person name="de Mattos Luiz.A.T."/>
            <person name="Zimmer P.D."/>
            <person name="Malone G."/>
            <person name="Dellagostin O."/>
            <person name="de Oliveira A.C."/>
            <person name="Bevan M."/>
            <person name="Bancroft I."/>
            <person name="Minx P."/>
            <person name="Cordum H."/>
            <person name="Wilson R."/>
            <person name="Cheng Z."/>
            <person name="Jin W."/>
            <person name="Jiang J."/>
            <person name="Leong S.A."/>
            <person name="Iwama H."/>
            <person name="Gojobori T."/>
            <person name="Itoh T."/>
            <person name="Niimura Y."/>
            <person name="Fujii Y."/>
            <person name="Habara T."/>
            <person name="Sakai H."/>
            <person name="Sato Y."/>
            <person name="Wilson G."/>
            <person name="Kumar K."/>
            <person name="McCouch S."/>
            <person name="Juretic N."/>
            <person name="Hoen D."/>
            <person name="Wright S."/>
            <person name="Bruskiewich R."/>
            <person name="Bureau T."/>
            <person name="Miyao A."/>
            <person name="Hirochika H."/>
            <person name="Nishikawa T."/>
            <person name="Kadowaki K."/>
            <person name="Sugiura M."/>
            <person name="Burr B."/>
            <person name="Sasaki T."/>
        </authorList>
    </citation>
    <scope>NUCLEOTIDE SEQUENCE [LARGE SCALE GENOMIC DNA]</scope>
    <source>
        <strain evidence="2">cv. Nipponbare</strain>
    </source>
</reference>
<evidence type="ECO:0000313" key="1">
    <source>
        <dbReference type="EMBL" id="BAS81584.1"/>
    </source>
</evidence>
<accession>A0A0P0VR68</accession>
<dbReference type="EMBL" id="AP014958">
    <property type="protein sequence ID" value="BAS81584.1"/>
    <property type="molecule type" value="Genomic_DNA"/>
</dbReference>
<dbReference type="PaxDb" id="39947-A0A0P0VR68"/>
<keyword evidence="2" id="KW-1185">Reference proteome</keyword>
<proteinExistence type="predicted"/>